<keyword evidence="7 11" id="KW-1133">Transmembrane helix</keyword>
<dbReference type="InterPro" id="IPR036259">
    <property type="entry name" value="MFS_trans_sf"/>
</dbReference>
<evidence type="ECO:0000256" key="2">
    <source>
        <dbReference type="ARBA" id="ARBA00010992"/>
    </source>
</evidence>
<feature type="transmembrane region" description="Helical" evidence="11">
    <location>
        <begin position="192"/>
        <end position="213"/>
    </location>
</feature>
<feature type="region of interest" description="Disordered" evidence="10">
    <location>
        <begin position="1"/>
        <end position="25"/>
    </location>
</feature>
<feature type="transmembrane region" description="Helical" evidence="11">
    <location>
        <begin position="275"/>
        <end position="299"/>
    </location>
</feature>
<feature type="transmembrane region" description="Helical" evidence="11">
    <location>
        <begin position="345"/>
        <end position="364"/>
    </location>
</feature>
<evidence type="ECO:0000256" key="9">
    <source>
        <dbReference type="RuleBase" id="RU003346"/>
    </source>
</evidence>
<keyword evidence="8 11" id="KW-0472">Membrane</keyword>
<dbReference type="RefSeq" id="WP_084712010.1">
    <property type="nucleotide sequence ID" value="NZ_BALE01000007.1"/>
</dbReference>
<dbReference type="EMBL" id="BALE01000007">
    <property type="protein sequence ID" value="GAN53174.1"/>
    <property type="molecule type" value="Genomic_DNA"/>
</dbReference>
<dbReference type="GO" id="GO:0005886">
    <property type="term" value="C:plasma membrane"/>
    <property type="evidence" value="ECO:0007669"/>
    <property type="project" value="UniProtKB-SubCell"/>
</dbReference>
<feature type="compositionally biased region" description="Polar residues" evidence="10">
    <location>
        <begin position="1"/>
        <end position="12"/>
    </location>
</feature>
<dbReference type="InterPro" id="IPR005828">
    <property type="entry name" value="MFS_sugar_transport-like"/>
</dbReference>
<feature type="domain" description="Major facilitator superfamily (MFS) profile" evidence="12">
    <location>
        <begin position="40"/>
        <end position="464"/>
    </location>
</feature>
<dbReference type="PRINTS" id="PR00171">
    <property type="entry name" value="SUGRTRNSPORT"/>
</dbReference>
<feature type="transmembrane region" description="Helical" evidence="11">
    <location>
        <begin position="442"/>
        <end position="460"/>
    </location>
</feature>
<evidence type="ECO:0000256" key="6">
    <source>
        <dbReference type="ARBA" id="ARBA00022692"/>
    </source>
</evidence>
<comment type="similarity">
    <text evidence="2 9">Belongs to the major facilitator superfamily. Sugar transporter (TC 2.A.1.1) family.</text>
</comment>
<dbReference type="OrthoDB" id="9784658at2"/>
<keyword evidence="3 9" id="KW-0813">Transport</keyword>
<dbReference type="InterPro" id="IPR020846">
    <property type="entry name" value="MFS_dom"/>
</dbReference>
<feature type="transmembrane region" description="Helical" evidence="11">
    <location>
        <begin position="36"/>
        <end position="53"/>
    </location>
</feature>
<organism evidence="13 14">
    <name type="scientific">Tanticharoenia sakaeratensis NBRC 103193</name>
    <dbReference type="NCBI Taxonomy" id="1231623"/>
    <lineage>
        <taxon>Bacteria</taxon>
        <taxon>Pseudomonadati</taxon>
        <taxon>Pseudomonadota</taxon>
        <taxon>Alphaproteobacteria</taxon>
        <taxon>Acetobacterales</taxon>
        <taxon>Acetobacteraceae</taxon>
        <taxon>Tanticharoenia</taxon>
    </lineage>
</organism>
<protein>
    <submittedName>
        <fullName evidence="13">Sugar-proton symporter</fullName>
    </submittedName>
</protein>
<reference evidence="13 14" key="1">
    <citation type="submission" date="2012-10" db="EMBL/GenBank/DDBJ databases">
        <title>Genome sequencing of Tanticharoenia sakaeratensis NBRC 103193.</title>
        <authorList>
            <person name="Azuma Y."/>
            <person name="Hadano H."/>
            <person name="Hirakawa H."/>
            <person name="Matsushita K."/>
        </authorList>
    </citation>
    <scope>NUCLEOTIDE SEQUENCE [LARGE SCALE GENOMIC DNA]</scope>
    <source>
        <strain evidence="13 14">NBRC 103193</strain>
    </source>
</reference>
<feature type="transmembrane region" description="Helical" evidence="11">
    <location>
        <begin position="105"/>
        <end position="125"/>
    </location>
</feature>
<keyword evidence="4" id="KW-1003">Cell membrane</keyword>
<evidence type="ECO:0000256" key="8">
    <source>
        <dbReference type="ARBA" id="ARBA00023136"/>
    </source>
</evidence>
<dbReference type="Proteomes" id="UP000032679">
    <property type="component" value="Unassembled WGS sequence"/>
</dbReference>
<dbReference type="AlphaFoldDB" id="A0A0D6MHP6"/>
<proteinExistence type="inferred from homology"/>
<evidence type="ECO:0000256" key="10">
    <source>
        <dbReference type="SAM" id="MobiDB-lite"/>
    </source>
</evidence>
<keyword evidence="6 11" id="KW-0812">Transmembrane</keyword>
<feature type="transmembrane region" description="Helical" evidence="11">
    <location>
        <begin position="131"/>
        <end position="152"/>
    </location>
</feature>
<evidence type="ECO:0000313" key="14">
    <source>
        <dbReference type="Proteomes" id="UP000032679"/>
    </source>
</evidence>
<keyword evidence="14" id="KW-1185">Reference proteome</keyword>
<dbReference type="PROSITE" id="PS00216">
    <property type="entry name" value="SUGAR_TRANSPORT_1"/>
    <property type="match status" value="1"/>
</dbReference>
<dbReference type="FunFam" id="1.20.1250.20:FF:000218">
    <property type="entry name" value="facilitated trehalose transporter Tret1"/>
    <property type="match status" value="1"/>
</dbReference>
<evidence type="ECO:0000256" key="5">
    <source>
        <dbReference type="ARBA" id="ARBA00022597"/>
    </source>
</evidence>
<dbReference type="PANTHER" id="PTHR48020:SF12">
    <property type="entry name" value="PROTON MYO-INOSITOL COTRANSPORTER"/>
    <property type="match status" value="1"/>
</dbReference>
<evidence type="ECO:0000256" key="1">
    <source>
        <dbReference type="ARBA" id="ARBA00004651"/>
    </source>
</evidence>
<comment type="subcellular location">
    <subcellularLocation>
        <location evidence="1">Cell membrane</location>
        <topology evidence="1">Multi-pass membrane protein</topology>
    </subcellularLocation>
</comment>
<dbReference type="STRING" id="1231623.Tasa_007_019"/>
<dbReference type="PROSITE" id="PS50850">
    <property type="entry name" value="MFS"/>
    <property type="match status" value="1"/>
</dbReference>
<dbReference type="Gene3D" id="1.20.1250.20">
    <property type="entry name" value="MFS general substrate transporter like domains"/>
    <property type="match status" value="1"/>
</dbReference>
<feature type="transmembrane region" description="Helical" evidence="11">
    <location>
        <begin position="164"/>
        <end position="186"/>
    </location>
</feature>
<dbReference type="InterPro" id="IPR005829">
    <property type="entry name" value="Sugar_transporter_CS"/>
</dbReference>
<evidence type="ECO:0000256" key="11">
    <source>
        <dbReference type="SAM" id="Phobius"/>
    </source>
</evidence>
<feature type="transmembrane region" description="Helical" evidence="11">
    <location>
        <begin position="418"/>
        <end position="436"/>
    </location>
</feature>
<evidence type="ECO:0000313" key="13">
    <source>
        <dbReference type="EMBL" id="GAN53174.1"/>
    </source>
</evidence>
<dbReference type="PROSITE" id="PS00217">
    <property type="entry name" value="SUGAR_TRANSPORT_2"/>
    <property type="match status" value="1"/>
</dbReference>
<dbReference type="NCBIfam" id="TIGR00879">
    <property type="entry name" value="SP"/>
    <property type="match status" value="1"/>
</dbReference>
<dbReference type="PANTHER" id="PTHR48020">
    <property type="entry name" value="PROTON MYO-INOSITOL COTRANSPORTER"/>
    <property type="match status" value="1"/>
</dbReference>
<sequence length="495" mass="52505">MQNQAENHNTAASHDAPTSGGHYDQPIEVSPYARRTLALAAGVAAVCGGLYGYDTGIISGTLQLIAEDFHLGSTAQELVTSAILLGAMAGAVLTGQLSEKYGRRASLCIVSGGFVIGALACAFSPGVVSLIIARVFLGFAVGGSTQVVPMYISELAPQEKRGSLVTLFNVAIGIGILLANIIGFAAREAWGWRPMVGLAAGPAFLVFCSSFFLPKSPRWTAENEGIRVAVAQLSRIRTSRRQVRKELQDIRENAENVNPRNRGWKGLMRPWVRPALVAALGVAFFTQCGGLEMMIYYAPTFLRDAGFGSNSALLASLGVAAVYCIMTLTGSLIVDRVGRRRLMLIMEPGAALSLVGLGITFAVHPAPGSIGSYLVVVFLLAFMAFNSGGIQVCGWLLGAEMFPLSMRGQATSLHAATLWGADLLVTGTALTLVQLITLGGTMWFYAGVNLAAVLFVFFLVPETSGASLEDIELALHEGRFRPTRENKQISVDEAA</sequence>
<evidence type="ECO:0000256" key="7">
    <source>
        <dbReference type="ARBA" id="ARBA00022989"/>
    </source>
</evidence>
<comment type="caution">
    <text evidence="13">The sequence shown here is derived from an EMBL/GenBank/DDBJ whole genome shotgun (WGS) entry which is preliminary data.</text>
</comment>
<dbReference type="Pfam" id="PF00083">
    <property type="entry name" value="Sugar_tr"/>
    <property type="match status" value="1"/>
</dbReference>
<name>A0A0D6MHP6_9PROT</name>
<dbReference type="InterPro" id="IPR003663">
    <property type="entry name" value="Sugar/inositol_transpt"/>
</dbReference>
<dbReference type="InterPro" id="IPR050814">
    <property type="entry name" value="Myo-inositol_Transporter"/>
</dbReference>
<dbReference type="SUPFAM" id="SSF103473">
    <property type="entry name" value="MFS general substrate transporter"/>
    <property type="match status" value="1"/>
</dbReference>
<dbReference type="GO" id="GO:0022857">
    <property type="term" value="F:transmembrane transporter activity"/>
    <property type="evidence" value="ECO:0007669"/>
    <property type="project" value="InterPro"/>
</dbReference>
<evidence type="ECO:0000256" key="3">
    <source>
        <dbReference type="ARBA" id="ARBA00022448"/>
    </source>
</evidence>
<keyword evidence="5" id="KW-0762">Sugar transport</keyword>
<accession>A0A0D6MHP6</accession>
<feature type="transmembrane region" description="Helical" evidence="11">
    <location>
        <begin position="370"/>
        <end position="397"/>
    </location>
</feature>
<evidence type="ECO:0000256" key="4">
    <source>
        <dbReference type="ARBA" id="ARBA00022475"/>
    </source>
</evidence>
<evidence type="ECO:0000259" key="12">
    <source>
        <dbReference type="PROSITE" id="PS50850"/>
    </source>
</evidence>
<feature type="transmembrane region" description="Helical" evidence="11">
    <location>
        <begin position="73"/>
        <end position="93"/>
    </location>
</feature>
<gene>
    <name evidence="13" type="ORF">Tasa_007_019</name>
</gene>
<feature type="transmembrane region" description="Helical" evidence="11">
    <location>
        <begin position="311"/>
        <end position="333"/>
    </location>
</feature>